<organism evidence="3">
    <name type="scientific">Bradyrhizobium diazoefficiens</name>
    <dbReference type="NCBI Taxonomy" id="1355477"/>
    <lineage>
        <taxon>Bacteria</taxon>
        <taxon>Pseudomonadati</taxon>
        <taxon>Pseudomonadota</taxon>
        <taxon>Alphaproteobacteria</taxon>
        <taxon>Hyphomicrobiales</taxon>
        <taxon>Nitrobacteraceae</taxon>
        <taxon>Bradyrhizobium</taxon>
    </lineage>
</organism>
<dbReference type="InterPro" id="IPR010260">
    <property type="entry name" value="AlpA"/>
</dbReference>
<feature type="compositionally biased region" description="Basic residues" evidence="1">
    <location>
        <begin position="70"/>
        <end position="85"/>
    </location>
</feature>
<evidence type="ECO:0008006" key="4">
    <source>
        <dbReference type="Google" id="ProtNLM"/>
    </source>
</evidence>
<accession>A0A810AF93</accession>
<reference evidence="2" key="1">
    <citation type="submission" date="2020-05" db="EMBL/GenBank/DDBJ databases">
        <title>Complete genome sequence of Bradyrhizobium diazoefficiens XF5 isolated from soybean nodule.</title>
        <authorList>
            <person name="Noda R."/>
            <person name="Kakizaki K."/>
            <person name="Minamisawa K."/>
        </authorList>
    </citation>
    <scope>NUCLEOTIDE SEQUENCE</scope>
    <source>
        <strain evidence="2">XF5</strain>
    </source>
</reference>
<dbReference type="SUPFAM" id="SSF46955">
    <property type="entry name" value="Putative DNA-binding domain"/>
    <property type="match status" value="1"/>
</dbReference>
<reference evidence="3" key="2">
    <citation type="submission" date="2020-05" db="EMBL/GenBank/DDBJ databases">
        <title>Complete genome sequence of Bradyrhizobium diazoefficiens XF6 isolated from soybean nodule.</title>
        <authorList>
            <person name="Noda R."/>
            <person name="Kakizaki K."/>
            <person name="Minamisawa K."/>
        </authorList>
    </citation>
    <scope>NUCLEOTIDE SEQUENCE</scope>
    <source>
        <strain evidence="3">XF6</strain>
    </source>
</reference>
<evidence type="ECO:0000313" key="2">
    <source>
        <dbReference type="EMBL" id="BCE55228.1"/>
    </source>
</evidence>
<dbReference type="Pfam" id="PF05930">
    <property type="entry name" value="Phage_AlpA"/>
    <property type="match status" value="1"/>
</dbReference>
<protein>
    <recommendedName>
        <fullName evidence="4">AlpA family phage regulatory protein</fullName>
    </recommendedName>
</protein>
<dbReference type="EMBL" id="AP023096">
    <property type="protein sequence ID" value="BCE63962.1"/>
    <property type="molecule type" value="Genomic_DNA"/>
</dbReference>
<dbReference type="AlphaFoldDB" id="A0A810AF93"/>
<proteinExistence type="predicted"/>
<dbReference type="InterPro" id="IPR009061">
    <property type="entry name" value="DNA-bd_dom_put_sf"/>
</dbReference>
<feature type="region of interest" description="Disordered" evidence="1">
    <location>
        <begin position="65"/>
        <end position="85"/>
    </location>
</feature>
<dbReference type="EMBL" id="AP023095">
    <property type="protein sequence ID" value="BCE55228.1"/>
    <property type="molecule type" value="Genomic_DNA"/>
</dbReference>
<evidence type="ECO:0000256" key="1">
    <source>
        <dbReference type="SAM" id="MobiDB-lite"/>
    </source>
</evidence>
<evidence type="ECO:0000313" key="3">
    <source>
        <dbReference type="EMBL" id="BCE63962.1"/>
    </source>
</evidence>
<sequence length="85" mass="10123">MLEMDDTRKGPRRMLRIEQVLELVPVGRTTLMRMIERKEFPSGHFISPNKRVWYEDEIELWQGSLPAESRRKKSAQRRAKAGQLR</sequence>
<name>A0A810AF93_9BRAD</name>
<gene>
    <name evidence="2" type="ORF">XF5B_27400</name>
    <name evidence="3" type="ORF">XF6B_27610</name>
</gene>